<keyword evidence="2" id="KW-0732">Signal</keyword>
<dbReference type="AlphaFoldDB" id="A0A1B6LKG7"/>
<evidence type="ECO:0000256" key="1">
    <source>
        <dbReference type="SAM" id="MobiDB-lite"/>
    </source>
</evidence>
<accession>A0A1B6LKG7</accession>
<feature type="compositionally biased region" description="Basic and acidic residues" evidence="1">
    <location>
        <begin position="234"/>
        <end position="246"/>
    </location>
</feature>
<feature type="compositionally biased region" description="Polar residues" evidence="1">
    <location>
        <begin position="269"/>
        <end position="278"/>
    </location>
</feature>
<evidence type="ECO:0000256" key="2">
    <source>
        <dbReference type="SAM" id="SignalP"/>
    </source>
</evidence>
<feature type="compositionally biased region" description="Basic residues" evidence="1">
    <location>
        <begin position="128"/>
        <end position="140"/>
    </location>
</feature>
<organism evidence="3">
    <name type="scientific">Graphocephala atropunctata</name>
    <dbReference type="NCBI Taxonomy" id="36148"/>
    <lineage>
        <taxon>Eukaryota</taxon>
        <taxon>Metazoa</taxon>
        <taxon>Ecdysozoa</taxon>
        <taxon>Arthropoda</taxon>
        <taxon>Hexapoda</taxon>
        <taxon>Insecta</taxon>
        <taxon>Pterygota</taxon>
        <taxon>Neoptera</taxon>
        <taxon>Paraneoptera</taxon>
        <taxon>Hemiptera</taxon>
        <taxon>Auchenorrhyncha</taxon>
        <taxon>Membracoidea</taxon>
        <taxon>Cicadellidae</taxon>
        <taxon>Cicadellinae</taxon>
        <taxon>Cicadellini</taxon>
        <taxon>Graphocephala</taxon>
    </lineage>
</organism>
<gene>
    <name evidence="3" type="ORF">g.5352</name>
</gene>
<feature type="region of interest" description="Disordered" evidence="1">
    <location>
        <begin position="83"/>
        <end position="151"/>
    </location>
</feature>
<feature type="chain" id="PRO_5008587481" evidence="2">
    <location>
        <begin position="21"/>
        <end position="465"/>
    </location>
</feature>
<feature type="region of interest" description="Disordered" evidence="1">
    <location>
        <begin position="231"/>
        <end position="345"/>
    </location>
</feature>
<feature type="signal peptide" evidence="2">
    <location>
        <begin position="1"/>
        <end position="20"/>
    </location>
</feature>
<feature type="compositionally biased region" description="Basic residues" evidence="1">
    <location>
        <begin position="83"/>
        <end position="103"/>
    </location>
</feature>
<reference evidence="3" key="1">
    <citation type="submission" date="2015-11" db="EMBL/GenBank/DDBJ databases">
        <title>De novo transcriptome assembly of four potential Pierce s Disease insect vectors from Arizona vineyards.</title>
        <authorList>
            <person name="Tassone E.E."/>
        </authorList>
    </citation>
    <scope>NUCLEOTIDE SEQUENCE</scope>
</reference>
<proteinExistence type="predicted"/>
<name>A0A1B6LKG7_9HEMI</name>
<dbReference type="EMBL" id="GEBQ01015831">
    <property type="protein sequence ID" value="JAT24146.1"/>
    <property type="molecule type" value="Transcribed_RNA"/>
</dbReference>
<feature type="region of interest" description="Disordered" evidence="1">
    <location>
        <begin position="420"/>
        <end position="442"/>
    </location>
</feature>
<feature type="compositionally biased region" description="Low complexity" evidence="1">
    <location>
        <begin position="324"/>
        <end position="334"/>
    </location>
</feature>
<protein>
    <submittedName>
        <fullName evidence="3">Uncharacterized protein</fullName>
    </submittedName>
</protein>
<sequence length="465" mass="54492">MALGVVLLVAAVFVLHGAQSSVPPKFIKASYGVQKALYARNYGYSLVPIPTHIQVQAHPPKTLPIVGDHPILSARQGRAYKYYKPRSRSRRRRKRPPTKRRRPPTYGLPVYATKYKNYVPSRRPPYSRYKKKRRPYRGPPRRPPPPYREVHHEFDEYEQEIPDDYEEYDSRDSDYYFDVPSKRLPLEYDKEFLNRHADLYNGGYNPGPPRIRPKDVIGQYTDQVRTRVRYQTNTEDHLEQPEKAVEESQESLWPGEVSSVHTHEDPWHDSSNVHTQSSWHEEVHSPSNQWPDHTKSNQQSSHDWSSHPRPPRLDNQWQVYNGPQAQQSYQPQQHRQQHFNWPPRPTRAQELRSWTTSLRPKPLSAAVAVPSRPVIPREQDSRPVYNWDPASNSYQLVEHNDNRPRYQAHYSEADFNYVKRSSSDHVDRKETGSHRSHRAFSEPDIGFGEGLEVVDDNVAGWKVKK</sequence>
<evidence type="ECO:0000313" key="3">
    <source>
        <dbReference type="EMBL" id="JAT24146.1"/>
    </source>
</evidence>
<feature type="compositionally biased region" description="Polar residues" evidence="1">
    <location>
        <begin position="285"/>
        <end position="303"/>
    </location>
</feature>
<feature type="compositionally biased region" description="Basic and acidic residues" evidence="1">
    <location>
        <begin position="421"/>
        <end position="433"/>
    </location>
</feature>